<dbReference type="RefSeq" id="WP_311821820.1">
    <property type="nucleotide sequence ID" value="NZ_JARPYF010000002.1"/>
</dbReference>
<proteinExistence type="predicted"/>
<reference evidence="1 2" key="1">
    <citation type="submission" date="2023-03" db="EMBL/GenBank/DDBJ databases">
        <authorList>
            <person name="Shen W."/>
            <person name="Cai J."/>
        </authorList>
    </citation>
    <scope>NUCLEOTIDE SEQUENCE [LARGE SCALE GENOMIC DNA]</scope>
    <source>
        <strain evidence="1 2">D6-4</strain>
    </source>
</reference>
<gene>
    <name evidence="1" type="ORF">P7D85_07285</name>
</gene>
<evidence type="ECO:0000313" key="1">
    <source>
        <dbReference type="EMBL" id="MDT2599572.1"/>
    </source>
</evidence>
<name>A0ABU3EXI4_9ENTE</name>
<protein>
    <submittedName>
        <fullName evidence="1">Uncharacterized protein</fullName>
    </submittedName>
</protein>
<keyword evidence="2" id="KW-1185">Reference proteome</keyword>
<evidence type="ECO:0000313" key="2">
    <source>
        <dbReference type="Proteomes" id="UP001252875"/>
    </source>
</evidence>
<organism evidence="1 2">
    <name type="scientific">Enterococcus hulanensis</name>
    <dbReference type="NCBI Taxonomy" id="2559929"/>
    <lineage>
        <taxon>Bacteria</taxon>
        <taxon>Bacillati</taxon>
        <taxon>Bacillota</taxon>
        <taxon>Bacilli</taxon>
        <taxon>Lactobacillales</taxon>
        <taxon>Enterococcaceae</taxon>
        <taxon>Enterococcus</taxon>
    </lineage>
</organism>
<dbReference type="EMBL" id="JARPYI010000003">
    <property type="protein sequence ID" value="MDT2599572.1"/>
    <property type="molecule type" value="Genomic_DNA"/>
</dbReference>
<dbReference type="Proteomes" id="UP001252875">
    <property type="component" value="Unassembled WGS sequence"/>
</dbReference>
<accession>A0ABU3EXI4</accession>
<comment type="caution">
    <text evidence="1">The sequence shown here is derived from an EMBL/GenBank/DDBJ whole genome shotgun (WGS) entry which is preliminary data.</text>
</comment>
<sequence length="52" mass="6150">MTKEELMIFIMKSLHQENVEPHLKKEIISTVGELLNYYSVEYVQELLPSLLK</sequence>